<evidence type="ECO:0000313" key="4">
    <source>
        <dbReference type="Proteomes" id="UP000712157"/>
    </source>
</evidence>
<dbReference type="RefSeq" id="WP_238723386.1">
    <property type="nucleotide sequence ID" value="NZ_JAHQCW010000068.1"/>
</dbReference>
<evidence type="ECO:0000256" key="1">
    <source>
        <dbReference type="ARBA" id="ARBA00023002"/>
    </source>
</evidence>
<dbReference type="Gene3D" id="3.20.20.100">
    <property type="entry name" value="NADP-dependent oxidoreductase domain"/>
    <property type="match status" value="1"/>
</dbReference>
<dbReference type="SUPFAM" id="SSF51430">
    <property type="entry name" value="NAD(P)-linked oxidoreductase"/>
    <property type="match status" value="1"/>
</dbReference>
<proteinExistence type="predicted"/>
<dbReference type="InterPro" id="IPR036812">
    <property type="entry name" value="NAD(P)_OxRdtase_dom_sf"/>
</dbReference>
<evidence type="ECO:0000259" key="2">
    <source>
        <dbReference type="Pfam" id="PF00248"/>
    </source>
</evidence>
<name>A0A949K3R6_9FIRM</name>
<keyword evidence="4" id="KW-1185">Reference proteome</keyword>
<dbReference type="AlphaFoldDB" id="A0A949K3R6"/>
<dbReference type="InterPro" id="IPR050523">
    <property type="entry name" value="AKR_Detox_Biosynth"/>
</dbReference>
<protein>
    <submittedName>
        <fullName evidence="3">Aldo/keto reductase</fullName>
    </submittedName>
</protein>
<dbReference type="PANTHER" id="PTHR43364">
    <property type="entry name" value="NADH-SPECIFIC METHYLGLYOXAL REDUCTASE-RELATED"/>
    <property type="match status" value="1"/>
</dbReference>
<reference evidence="3" key="1">
    <citation type="submission" date="2021-06" db="EMBL/GenBank/DDBJ databases">
        <title>Description of novel taxa of the family Lachnospiraceae.</title>
        <authorList>
            <person name="Chaplin A.V."/>
            <person name="Sokolova S.R."/>
            <person name="Pikina A.P."/>
            <person name="Korzhanova M."/>
            <person name="Belova V."/>
            <person name="Korostin D."/>
            <person name="Efimov B.A."/>
        </authorList>
    </citation>
    <scope>NUCLEOTIDE SEQUENCE</scope>
    <source>
        <strain evidence="3">ASD5720</strain>
    </source>
</reference>
<sequence length="320" mass="36159">MQNKIVIPQTDLSLCPIGLGTVGAGLDWDGADADLIFNTYMELGGNLIDSAHVYSDWVKPEIARSERVVGDWLERSKKRHDIVLITKGGHPDMTVETPDLHNSRMKKSDMEKDLNESLKQLRTDYIDLYFYHRDDTAQPVEDLIEVMQGFVKEGKIRYYGCSNWSAARMAEADAYCKAKGYRGFVANQALLNIGSKYMNPLDDDTMCAIDDAMYEYHRKTPENLAMPYMGVCSGFFHLYVAKGEDAVKNSPYYTPGNLAVAKKVKALMEKYEASVSQVVLGYFYQQDFACLPLYGPQNVEQLKDAMGTMDIAFVKEDYDL</sequence>
<evidence type="ECO:0000313" key="3">
    <source>
        <dbReference type="EMBL" id="MBU9739601.1"/>
    </source>
</evidence>
<feature type="domain" description="NADP-dependent oxidoreductase" evidence="2">
    <location>
        <begin position="16"/>
        <end position="319"/>
    </location>
</feature>
<dbReference type="GO" id="GO:0016491">
    <property type="term" value="F:oxidoreductase activity"/>
    <property type="evidence" value="ECO:0007669"/>
    <property type="project" value="UniProtKB-KW"/>
</dbReference>
<dbReference type="Proteomes" id="UP000712157">
    <property type="component" value="Unassembled WGS sequence"/>
</dbReference>
<keyword evidence="1" id="KW-0560">Oxidoreductase</keyword>
<dbReference type="PANTHER" id="PTHR43364:SF4">
    <property type="entry name" value="NAD(P)-LINKED OXIDOREDUCTASE SUPERFAMILY PROTEIN"/>
    <property type="match status" value="1"/>
</dbReference>
<dbReference type="InterPro" id="IPR023210">
    <property type="entry name" value="NADP_OxRdtase_dom"/>
</dbReference>
<accession>A0A949K3R6</accession>
<organism evidence="3 4">
    <name type="scientific">Diplocloster agilis</name>
    <dbReference type="NCBI Taxonomy" id="2850323"/>
    <lineage>
        <taxon>Bacteria</taxon>
        <taxon>Bacillati</taxon>
        <taxon>Bacillota</taxon>
        <taxon>Clostridia</taxon>
        <taxon>Lachnospirales</taxon>
        <taxon>Lachnospiraceae</taxon>
        <taxon>Diplocloster</taxon>
    </lineage>
</organism>
<dbReference type="EMBL" id="JAHQCW010000068">
    <property type="protein sequence ID" value="MBU9739601.1"/>
    <property type="molecule type" value="Genomic_DNA"/>
</dbReference>
<gene>
    <name evidence="3" type="ORF">KTH89_23990</name>
</gene>
<dbReference type="Pfam" id="PF00248">
    <property type="entry name" value="Aldo_ket_red"/>
    <property type="match status" value="1"/>
</dbReference>
<comment type="caution">
    <text evidence="3">The sequence shown here is derived from an EMBL/GenBank/DDBJ whole genome shotgun (WGS) entry which is preliminary data.</text>
</comment>
<dbReference type="GO" id="GO:0005829">
    <property type="term" value="C:cytosol"/>
    <property type="evidence" value="ECO:0007669"/>
    <property type="project" value="TreeGrafter"/>
</dbReference>
<dbReference type="CDD" id="cd19082">
    <property type="entry name" value="AKR_AKR10A1_2"/>
    <property type="match status" value="1"/>
</dbReference>